<dbReference type="InterPro" id="IPR003018">
    <property type="entry name" value="GAF"/>
</dbReference>
<protein>
    <recommendedName>
        <fullName evidence="2">GAF domain-containing protein</fullName>
    </recommendedName>
</protein>
<dbReference type="Proteomes" id="UP000298616">
    <property type="component" value="Chromosome"/>
</dbReference>
<evidence type="ECO:0000256" key="1">
    <source>
        <dbReference type="SAM" id="Phobius"/>
    </source>
</evidence>
<evidence type="ECO:0000313" key="3">
    <source>
        <dbReference type="EMBL" id="QCK13688.1"/>
    </source>
</evidence>
<dbReference type="OrthoDB" id="1120715at2"/>
<sequence>MKAKIQQSLQAKILLYVFGFISIVLIIGVILLINRQEINKLNQVEKAFNKASYYVETAAHAQSRFMLEGRKDEKFLKTKSSSEIILANQNLKKSARLLDSMLASEIIRSEDLFRETQNLKQAVVTYSQTLQKLVSKIHFRGFKDYGLEGVMRDYVHDLQALDDTQEQIFALSLRRHEKDFMLRKDLSYIDKINSTSQKFKNYINTNDGDSGAYKIRIIDNYVEHFIDIVDIEKEIGLTKNDGLRGELAYARASFAPVISEIEHKLSVIINRRQNTNRIIIISSLISFLVFSFILANRFNKVITKPVKKLNELIKGYNIGEKLEKNMFEELYKNDELGSLVKSFRNMYLSVEESLLASRNAQKELEKSSEEIEKRNWYSEQLNKLLATIKTTGDDNYVDTLKSIVEISNAKLGAIYSLSEENELEEMKMISCYAFSRKKYVSNSFSKGQGLLGAVWIEKTPIYRTEIPSDYMNITSGLGEVKPAYLIIIPLIHENKVEGILELGFLKRTNEITEKLLQEFGTRLASELHLSSLQRERRETLEYYQELLESKNKSVGKPVSSDLADSAAIKVIEKIFKGLVITDSMKNIRFANTWFKNTIGTNDPEEKVFDYITKRDRQKVSDYLNTVRFSQSENKKIEIELSGMSKDTVVNLRVFPVEIKDERLLIWLINPYNFSDIDDAIQNLFDSGSLLLSND</sequence>
<name>A0A4D7K2S2_9BACT</name>
<feature type="domain" description="GAF" evidence="2">
    <location>
        <begin position="399"/>
        <end position="524"/>
    </location>
</feature>
<feature type="transmembrane region" description="Helical" evidence="1">
    <location>
        <begin position="278"/>
        <end position="295"/>
    </location>
</feature>
<keyword evidence="1" id="KW-0812">Transmembrane</keyword>
<dbReference type="SUPFAM" id="SSF55781">
    <property type="entry name" value="GAF domain-like"/>
    <property type="match status" value="1"/>
</dbReference>
<dbReference type="RefSeq" id="WP_137089286.1">
    <property type="nucleotide sequence ID" value="NZ_CP028923.1"/>
</dbReference>
<evidence type="ECO:0000313" key="4">
    <source>
        <dbReference type="Proteomes" id="UP000298616"/>
    </source>
</evidence>
<keyword evidence="1" id="KW-0472">Membrane</keyword>
<keyword evidence="1" id="KW-1133">Transmembrane helix</keyword>
<dbReference type="EMBL" id="CP028923">
    <property type="protein sequence ID" value="QCK13688.1"/>
    <property type="molecule type" value="Genomic_DNA"/>
</dbReference>
<dbReference type="KEGG" id="fpf:DCC35_02410"/>
<dbReference type="Pfam" id="PF13185">
    <property type="entry name" value="GAF_2"/>
    <property type="match status" value="1"/>
</dbReference>
<accession>A0A4D7K2S2</accession>
<reference evidence="3 4" key="1">
    <citation type="submission" date="2018-04" db="EMBL/GenBank/DDBJ databases">
        <title>Complete genome uncultured novel isolate.</title>
        <authorList>
            <person name="Merlino G."/>
        </authorList>
    </citation>
    <scope>NUCLEOTIDE SEQUENCE [LARGE SCALE GENOMIC DNA]</scope>
    <source>
        <strain evidence="4">R1DC9</strain>
    </source>
</reference>
<keyword evidence="4" id="KW-1185">Reference proteome</keyword>
<dbReference type="InterPro" id="IPR029016">
    <property type="entry name" value="GAF-like_dom_sf"/>
</dbReference>
<dbReference type="Gene3D" id="3.30.450.40">
    <property type="match status" value="1"/>
</dbReference>
<gene>
    <name evidence="3" type="ORF">DCC35_02410</name>
</gene>
<evidence type="ECO:0000259" key="2">
    <source>
        <dbReference type="Pfam" id="PF13185"/>
    </source>
</evidence>
<organism evidence="3 4">
    <name type="scientific">Mangrovivirga cuniculi</name>
    <dbReference type="NCBI Taxonomy" id="2715131"/>
    <lineage>
        <taxon>Bacteria</taxon>
        <taxon>Pseudomonadati</taxon>
        <taxon>Bacteroidota</taxon>
        <taxon>Cytophagia</taxon>
        <taxon>Cytophagales</taxon>
        <taxon>Mangrovivirgaceae</taxon>
        <taxon>Mangrovivirga</taxon>
    </lineage>
</organism>
<dbReference type="AlphaFoldDB" id="A0A4D7K2S2"/>
<dbReference type="Gene3D" id="6.10.340.10">
    <property type="match status" value="1"/>
</dbReference>
<feature type="transmembrane region" description="Helical" evidence="1">
    <location>
        <begin position="13"/>
        <end position="33"/>
    </location>
</feature>
<proteinExistence type="predicted"/>